<organism evidence="1 2">
    <name type="scientific">Bradyrhizobium macuxiense</name>
    <dbReference type="NCBI Taxonomy" id="1755647"/>
    <lineage>
        <taxon>Bacteria</taxon>
        <taxon>Pseudomonadati</taxon>
        <taxon>Pseudomonadota</taxon>
        <taxon>Alphaproteobacteria</taxon>
        <taxon>Hyphomicrobiales</taxon>
        <taxon>Nitrobacteraceae</taxon>
        <taxon>Bradyrhizobium</taxon>
    </lineage>
</organism>
<comment type="caution">
    <text evidence="1">The sequence shown here is derived from an EMBL/GenBank/DDBJ whole genome shotgun (WGS) entry which is preliminary data.</text>
</comment>
<name>A0A120FND3_9BRAD</name>
<protein>
    <submittedName>
        <fullName evidence="1">Uncharacterized protein</fullName>
    </submittedName>
</protein>
<keyword evidence="2" id="KW-1185">Reference proteome</keyword>
<dbReference type="EMBL" id="LNCU01000064">
    <property type="protein sequence ID" value="KWV55217.1"/>
    <property type="molecule type" value="Genomic_DNA"/>
</dbReference>
<evidence type="ECO:0000313" key="1">
    <source>
        <dbReference type="EMBL" id="KWV55217.1"/>
    </source>
</evidence>
<sequence>MNSIALTFSARSPKTLALGKCRWRHSAGRKERSSAWFSFATMVLFCEKGARELPDITQPPGRFSMAATYEN</sequence>
<dbReference type="RefSeq" id="WP_066507457.1">
    <property type="nucleotide sequence ID" value="NZ_LNCU01000064.1"/>
</dbReference>
<accession>A0A120FND3</accession>
<reference evidence="1 2" key="1">
    <citation type="submission" date="2015-11" db="EMBL/GenBank/DDBJ databases">
        <title>Draft Genome Sequence of the Strain BR 10303 (Bradyrhizobium sp.) isolated from nodules of Centrolobium paraense.</title>
        <authorList>
            <person name="Zelli J.E."/>
            <person name="Simoes-Araujo J.L."/>
            <person name="Barauna A.C."/>
            <person name="Silva K."/>
        </authorList>
    </citation>
    <scope>NUCLEOTIDE SEQUENCE [LARGE SCALE GENOMIC DNA]</scope>
    <source>
        <strain evidence="1 2">BR 10303</strain>
    </source>
</reference>
<gene>
    <name evidence="1" type="ORF">AS156_05985</name>
</gene>
<evidence type="ECO:0000313" key="2">
    <source>
        <dbReference type="Proteomes" id="UP000057737"/>
    </source>
</evidence>
<dbReference type="AlphaFoldDB" id="A0A120FND3"/>
<dbReference type="Proteomes" id="UP000057737">
    <property type="component" value="Unassembled WGS sequence"/>
</dbReference>
<proteinExistence type="predicted"/>